<dbReference type="RefSeq" id="WP_003814023.1">
    <property type="nucleotide sequence ID" value="NC_019382.1"/>
</dbReference>
<evidence type="ECO:0008006" key="3">
    <source>
        <dbReference type="Google" id="ProtNLM"/>
    </source>
</evidence>
<dbReference type="GeneID" id="69602367"/>
<dbReference type="KEGG" id="bbh:BN112_4511"/>
<gene>
    <name evidence="1" type="ORF">BN112_4511</name>
</gene>
<dbReference type="HOGENOM" id="CLU_077247_0_0_4"/>
<sequence>MTPGPRTSPLVFASASIQAIKAGKQRQTRRIVKPQPPPAATLWYCDPAHAERWIAATARPDDATPAQTVSKWLVCPYGKPGDLIDLAHESGQPFGRAILMGVRIQRLQAINEADAAAEGFAAASRLDEFLPETPPQAAFALAWCERYGARAWAANPWVWVLEFRLLNQNGH</sequence>
<dbReference type="Proteomes" id="UP000007564">
    <property type="component" value="Chromosome"/>
</dbReference>
<accession>A0A0C6PE35</accession>
<dbReference type="AlphaFoldDB" id="A0A0C6PE35"/>
<name>A0A0C6PE35_BORBO</name>
<organism evidence="1 2">
    <name type="scientific">Bordetella bronchiseptica 253</name>
    <dbReference type="NCBI Taxonomy" id="568707"/>
    <lineage>
        <taxon>Bacteria</taxon>
        <taxon>Pseudomonadati</taxon>
        <taxon>Pseudomonadota</taxon>
        <taxon>Betaproteobacteria</taxon>
        <taxon>Burkholderiales</taxon>
        <taxon>Alcaligenaceae</taxon>
        <taxon>Bordetella</taxon>
    </lineage>
</organism>
<dbReference type="OrthoDB" id="72471at2"/>
<proteinExistence type="predicted"/>
<evidence type="ECO:0000313" key="2">
    <source>
        <dbReference type="Proteomes" id="UP000007564"/>
    </source>
</evidence>
<dbReference type="EMBL" id="HE965806">
    <property type="protein sequence ID" value="CCJ56425.1"/>
    <property type="molecule type" value="Genomic_DNA"/>
</dbReference>
<protein>
    <recommendedName>
        <fullName evidence="3">ASCH domain-containing protein</fullName>
    </recommendedName>
</protein>
<reference evidence="1 2" key="1">
    <citation type="journal article" date="2012" name="BMC Genomics">
        <title>Comparative genomics of the classical Bordetella subspecies: the evolution and exchange of virulence-associated diversity amongst closely related pathogens.</title>
        <authorList>
            <person name="Park J."/>
            <person name="Zhang Y."/>
            <person name="Buboltz A.M."/>
            <person name="Zhang X."/>
            <person name="Schuster S.C."/>
            <person name="Ahuja U."/>
            <person name="Liu M."/>
            <person name="Miller J.F."/>
            <person name="Sebaihia M."/>
            <person name="Bentley S.D."/>
            <person name="Parkhill J."/>
            <person name="Harvill E.T."/>
        </authorList>
    </citation>
    <scope>NUCLEOTIDE SEQUENCE [LARGE SCALE GENOMIC DNA]</scope>
    <source>
        <strain evidence="1 2">253</strain>
    </source>
</reference>
<evidence type="ECO:0000313" key="1">
    <source>
        <dbReference type="EMBL" id="CCJ56425.1"/>
    </source>
</evidence>